<dbReference type="InterPro" id="IPR000551">
    <property type="entry name" value="MerR-type_HTH_dom"/>
</dbReference>
<dbReference type="SUPFAM" id="SSF46955">
    <property type="entry name" value="Putative DNA-binding domain"/>
    <property type="match status" value="1"/>
</dbReference>
<proteinExistence type="predicted"/>
<dbReference type="Pfam" id="PF13411">
    <property type="entry name" value="MerR_1"/>
    <property type="match status" value="1"/>
</dbReference>
<dbReference type="EMBL" id="LVJN01000020">
    <property type="protein sequence ID" value="OSM02276.1"/>
    <property type="molecule type" value="Genomic_DNA"/>
</dbReference>
<dbReference type="CDD" id="cd00592">
    <property type="entry name" value="HTH_MerR-like"/>
    <property type="match status" value="1"/>
</dbReference>
<accession>A0A1Y2K3R9</accession>
<dbReference type="GO" id="GO:0003677">
    <property type="term" value="F:DNA binding"/>
    <property type="evidence" value="ECO:0007669"/>
    <property type="project" value="UniProtKB-KW"/>
</dbReference>
<gene>
    <name evidence="6" type="ORF">MAIT1_02395</name>
</gene>
<evidence type="ECO:0000313" key="7">
    <source>
        <dbReference type="Proteomes" id="UP000194003"/>
    </source>
</evidence>
<dbReference type="InterPro" id="IPR047057">
    <property type="entry name" value="MerR_fam"/>
</dbReference>
<dbReference type="InterPro" id="IPR009061">
    <property type="entry name" value="DNA-bd_dom_put_sf"/>
</dbReference>
<keyword evidence="1" id="KW-0678">Repressor</keyword>
<sequence length="164" mass="18582">MADASSRPPRRYKIGDVAKMLGVTARTLRFYQEQGLIEPQRSAGGMRQFSEADLKRIRIILEFSKLGVTLKQIGELIDSRANAKTGEQASEQVFDALNRLYQELSSKRTLLDQMNEQVKLAMEQISLCHGCQEPPGERGCSVCPLLKELPAEFRSYIFDLIWES</sequence>
<dbReference type="PRINTS" id="PR00040">
    <property type="entry name" value="HTHMERR"/>
</dbReference>
<name>A0A1Y2K3R9_9PROT</name>
<feature type="domain" description="HTH merR-type" evidence="5">
    <location>
        <begin position="11"/>
        <end position="79"/>
    </location>
</feature>
<dbReference type="GO" id="GO:0003700">
    <property type="term" value="F:DNA-binding transcription factor activity"/>
    <property type="evidence" value="ECO:0007669"/>
    <property type="project" value="InterPro"/>
</dbReference>
<dbReference type="Proteomes" id="UP000194003">
    <property type="component" value="Unassembled WGS sequence"/>
</dbReference>
<comment type="caution">
    <text evidence="6">The sequence shown here is derived from an EMBL/GenBank/DDBJ whole genome shotgun (WGS) entry which is preliminary data.</text>
</comment>
<dbReference type="PANTHER" id="PTHR30204">
    <property type="entry name" value="REDOX-CYCLING DRUG-SENSING TRANSCRIPTIONAL ACTIVATOR SOXR"/>
    <property type="match status" value="1"/>
</dbReference>
<dbReference type="PROSITE" id="PS50937">
    <property type="entry name" value="HTH_MERR_2"/>
    <property type="match status" value="1"/>
</dbReference>
<evidence type="ECO:0000256" key="3">
    <source>
        <dbReference type="ARBA" id="ARBA00023125"/>
    </source>
</evidence>
<dbReference type="RefSeq" id="WP_158089579.1">
    <property type="nucleotide sequence ID" value="NZ_LVJN01000020.1"/>
</dbReference>
<evidence type="ECO:0000313" key="6">
    <source>
        <dbReference type="EMBL" id="OSM02276.1"/>
    </source>
</evidence>
<dbReference type="AlphaFoldDB" id="A0A1Y2K3R9"/>
<dbReference type="STRING" id="1434232.MAIT1_02395"/>
<dbReference type="PROSITE" id="PS00552">
    <property type="entry name" value="HTH_MERR_1"/>
    <property type="match status" value="1"/>
</dbReference>
<keyword evidence="4" id="KW-0804">Transcription</keyword>
<dbReference type="Gene3D" id="1.10.1660.10">
    <property type="match status" value="1"/>
</dbReference>
<evidence type="ECO:0000256" key="1">
    <source>
        <dbReference type="ARBA" id="ARBA00022491"/>
    </source>
</evidence>
<evidence type="ECO:0000259" key="5">
    <source>
        <dbReference type="PROSITE" id="PS50937"/>
    </source>
</evidence>
<reference evidence="6 7" key="1">
    <citation type="journal article" date="2016" name="BMC Genomics">
        <title>Combined genomic and structural analyses of a cultured magnetotactic bacterium reveals its niche adaptation to a dynamic environment.</title>
        <authorList>
            <person name="Araujo A.C."/>
            <person name="Morillo V."/>
            <person name="Cypriano J."/>
            <person name="Teixeira L.C."/>
            <person name="Leao P."/>
            <person name="Lyra S."/>
            <person name="Almeida L.G."/>
            <person name="Bazylinski D.A."/>
            <person name="Vasconcellos A.T."/>
            <person name="Abreu F."/>
            <person name="Lins U."/>
        </authorList>
    </citation>
    <scope>NUCLEOTIDE SEQUENCE [LARGE SCALE GENOMIC DNA]</scope>
    <source>
        <strain evidence="6 7">IT-1</strain>
    </source>
</reference>
<dbReference type="PANTHER" id="PTHR30204:SF69">
    <property type="entry name" value="MERR-FAMILY TRANSCRIPTIONAL REGULATOR"/>
    <property type="match status" value="1"/>
</dbReference>
<evidence type="ECO:0000256" key="4">
    <source>
        <dbReference type="ARBA" id="ARBA00023163"/>
    </source>
</evidence>
<keyword evidence="2" id="KW-0805">Transcription regulation</keyword>
<evidence type="ECO:0000256" key="2">
    <source>
        <dbReference type="ARBA" id="ARBA00023015"/>
    </source>
</evidence>
<dbReference type="OrthoDB" id="9802944at2"/>
<keyword evidence="7" id="KW-1185">Reference proteome</keyword>
<protein>
    <submittedName>
        <fullName evidence="6">Putative MerR family transcriptional regulator</fullName>
    </submittedName>
</protein>
<organism evidence="6 7">
    <name type="scientific">Magnetofaba australis IT-1</name>
    <dbReference type="NCBI Taxonomy" id="1434232"/>
    <lineage>
        <taxon>Bacteria</taxon>
        <taxon>Pseudomonadati</taxon>
        <taxon>Pseudomonadota</taxon>
        <taxon>Magnetococcia</taxon>
        <taxon>Magnetococcales</taxon>
        <taxon>Magnetococcaceae</taxon>
        <taxon>Magnetofaba</taxon>
    </lineage>
</organism>
<dbReference type="SMART" id="SM00422">
    <property type="entry name" value="HTH_MERR"/>
    <property type="match status" value="1"/>
</dbReference>
<keyword evidence="3" id="KW-0238">DNA-binding</keyword>